<dbReference type="CDD" id="cd23808">
    <property type="entry name" value="UBCc_UBE2W"/>
    <property type="match status" value="1"/>
</dbReference>
<sequence length="152" mass="17298">MQSELNDWLQHPPEGCSLESFEPLTKWVIMMQGPENAAAPGLPRLYDGELFRLQITFTERYPLEPPEVLYIPPSPIHPHIYSNGHICLDILYDSHNGGWSPALTINKVCLSLRSMLASNTDKRRPAGDQDYCQRVGTRSPKKTSWQFDDDTV</sequence>
<accession>A0AAW1NUN4</accession>
<dbReference type="Proteomes" id="UP001465755">
    <property type="component" value="Unassembled WGS sequence"/>
</dbReference>
<dbReference type="Gene3D" id="3.10.110.10">
    <property type="entry name" value="Ubiquitin Conjugating Enzyme"/>
    <property type="match status" value="1"/>
</dbReference>
<evidence type="ECO:0000259" key="2">
    <source>
        <dbReference type="PROSITE" id="PS50127"/>
    </source>
</evidence>
<dbReference type="AlphaFoldDB" id="A0AAW1NUN4"/>
<organism evidence="3 4">
    <name type="scientific">Symbiochloris irregularis</name>
    <dbReference type="NCBI Taxonomy" id="706552"/>
    <lineage>
        <taxon>Eukaryota</taxon>
        <taxon>Viridiplantae</taxon>
        <taxon>Chlorophyta</taxon>
        <taxon>core chlorophytes</taxon>
        <taxon>Trebouxiophyceae</taxon>
        <taxon>Trebouxiales</taxon>
        <taxon>Trebouxiaceae</taxon>
        <taxon>Symbiochloris</taxon>
    </lineage>
</organism>
<name>A0AAW1NUN4_9CHLO</name>
<dbReference type="PANTHER" id="PTHR24067">
    <property type="entry name" value="UBIQUITIN-CONJUGATING ENZYME E2"/>
    <property type="match status" value="1"/>
</dbReference>
<evidence type="ECO:0000256" key="1">
    <source>
        <dbReference type="SAM" id="MobiDB-lite"/>
    </source>
</evidence>
<dbReference type="PROSITE" id="PS50127">
    <property type="entry name" value="UBC_2"/>
    <property type="match status" value="1"/>
</dbReference>
<evidence type="ECO:0000313" key="3">
    <source>
        <dbReference type="EMBL" id="KAK9799764.1"/>
    </source>
</evidence>
<keyword evidence="4" id="KW-1185">Reference proteome</keyword>
<proteinExistence type="predicted"/>
<dbReference type="Pfam" id="PF00179">
    <property type="entry name" value="UQ_con"/>
    <property type="match status" value="1"/>
</dbReference>
<reference evidence="3 4" key="1">
    <citation type="journal article" date="2024" name="Nat. Commun.">
        <title>Phylogenomics reveals the evolutionary origins of lichenization in chlorophyte algae.</title>
        <authorList>
            <person name="Puginier C."/>
            <person name="Libourel C."/>
            <person name="Otte J."/>
            <person name="Skaloud P."/>
            <person name="Haon M."/>
            <person name="Grisel S."/>
            <person name="Petersen M."/>
            <person name="Berrin J.G."/>
            <person name="Delaux P.M."/>
            <person name="Dal Grande F."/>
            <person name="Keller J."/>
        </authorList>
    </citation>
    <scope>NUCLEOTIDE SEQUENCE [LARGE SCALE GENOMIC DNA]</scope>
    <source>
        <strain evidence="3 4">SAG 2036</strain>
    </source>
</reference>
<gene>
    <name evidence="3" type="ORF">WJX73_001787</name>
</gene>
<feature type="region of interest" description="Disordered" evidence="1">
    <location>
        <begin position="120"/>
        <end position="152"/>
    </location>
</feature>
<protein>
    <recommendedName>
        <fullName evidence="2">UBC core domain-containing protein</fullName>
    </recommendedName>
</protein>
<dbReference type="InterPro" id="IPR000608">
    <property type="entry name" value="UBC"/>
</dbReference>
<comment type="caution">
    <text evidence="3">The sequence shown here is derived from an EMBL/GenBank/DDBJ whole genome shotgun (WGS) entry which is preliminary data.</text>
</comment>
<evidence type="ECO:0000313" key="4">
    <source>
        <dbReference type="Proteomes" id="UP001465755"/>
    </source>
</evidence>
<feature type="domain" description="UBC core" evidence="2">
    <location>
        <begin position="1"/>
        <end position="152"/>
    </location>
</feature>
<dbReference type="EMBL" id="JALJOQ010000087">
    <property type="protein sequence ID" value="KAK9799764.1"/>
    <property type="molecule type" value="Genomic_DNA"/>
</dbReference>
<dbReference type="SMART" id="SM00212">
    <property type="entry name" value="UBCc"/>
    <property type="match status" value="1"/>
</dbReference>
<dbReference type="InterPro" id="IPR016135">
    <property type="entry name" value="UBQ-conjugating_enzyme/RWD"/>
</dbReference>
<dbReference type="SUPFAM" id="SSF54495">
    <property type="entry name" value="UBC-like"/>
    <property type="match status" value="1"/>
</dbReference>
<dbReference type="InterPro" id="IPR050113">
    <property type="entry name" value="Ub_conjugating_enzyme"/>
</dbReference>